<dbReference type="SUPFAM" id="SSF48317">
    <property type="entry name" value="Acid phosphatase/Vanadium-dependent haloperoxidase"/>
    <property type="match status" value="1"/>
</dbReference>
<keyword evidence="7" id="KW-0732">Signal</keyword>
<keyword evidence="10" id="KW-1185">Reference proteome</keyword>
<feature type="domain" description="Phosphatidic acid phosphatase type 2/haloperoxidase" evidence="8">
    <location>
        <begin position="77"/>
        <end position="185"/>
    </location>
</feature>
<dbReference type="EMBL" id="PQVF01000007">
    <property type="protein sequence ID" value="POY36368.1"/>
    <property type="molecule type" value="Genomic_DNA"/>
</dbReference>
<organism evidence="9 10">
    <name type="scientific">Solitalea longa</name>
    <dbReference type="NCBI Taxonomy" id="2079460"/>
    <lineage>
        <taxon>Bacteria</taxon>
        <taxon>Pseudomonadati</taxon>
        <taxon>Bacteroidota</taxon>
        <taxon>Sphingobacteriia</taxon>
        <taxon>Sphingobacteriales</taxon>
        <taxon>Sphingobacteriaceae</taxon>
        <taxon>Solitalea</taxon>
    </lineage>
</organism>
<dbReference type="RefSeq" id="WP_103789286.1">
    <property type="nucleotide sequence ID" value="NZ_PQVF01000007.1"/>
</dbReference>
<protein>
    <recommendedName>
        <fullName evidence="8">Phosphatidic acid phosphatase type 2/haloperoxidase domain-containing protein</fullName>
    </recommendedName>
</protein>
<evidence type="ECO:0000256" key="7">
    <source>
        <dbReference type="SAM" id="SignalP"/>
    </source>
</evidence>
<dbReference type="Pfam" id="PF01569">
    <property type="entry name" value="PAP2"/>
    <property type="match status" value="1"/>
</dbReference>
<evidence type="ECO:0000313" key="10">
    <source>
        <dbReference type="Proteomes" id="UP000236893"/>
    </source>
</evidence>
<evidence type="ECO:0000256" key="3">
    <source>
        <dbReference type="ARBA" id="ARBA00022692"/>
    </source>
</evidence>
<reference evidence="9 10" key="1">
    <citation type="submission" date="2018-01" db="EMBL/GenBank/DDBJ databases">
        <authorList>
            <person name="Gaut B.S."/>
            <person name="Morton B.R."/>
            <person name="Clegg M.T."/>
            <person name="Duvall M.R."/>
        </authorList>
    </citation>
    <scope>NUCLEOTIDE SEQUENCE [LARGE SCALE GENOMIC DNA]</scope>
    <source>
        <strain evidence="9 10">HR-AV</strain>
    </source>
</reference>
<keyword evidence="6" id="KW-0472">Membrane</keyword>
<evidence type="ECO:0000256" key="2">
    <source>
        <dbReference type="ARBA" id="ARBA00022475"/>
    </source>
</evidence>
<evidence type="ECO:0000256" key="1">
    <source>
        <dbReference type="ARBA" id="ARBA00004651"/>
    </source>
</evidence>
<dbReference type="Gene3D" id="1.20.144.10">
    <property type="entry name" value="Phosphatidic acid phosphatase type 2/haloperoxidase"/>
    <property type="match status" value="1"/>
</dbReference>
<sequence length="207" mass="22979">MFRYLLALFLLLSGFNSYSQNLDVETLIELQEHRNPGLENGFAFISKTAGPICIAIPVGLFIDGVITKDKSIKDASLQIGVSLVATTILTHTLKATVHRDRPFVTYSTIHPVDYPIGYSFPSGHTSKAFSTATSLSLQFKKWYVVAPAYTWATAVGVSRCYLGVHYPSDVVAGALLGSGCAYLTYRGQKWINSMHSRKHKAWVKWER</sequence>
<dbReference type="GO" id="GO:0016787">
    <property type="term" value="F:hydrolase activity"/>
    <property type="evidence" value="ECO:0007669"/>
    <property type="project" value="UniProtKB-KW"/>
</dbReference>
<keyword evidence="2" id="KW-1003">Cell membrane</keyword>
<dbReference type="PANTHER" id="PTHR14969:SF62">
    <property type="entry name" value="DECAPRENYLPHOSPHORYL-5-PHOSPHORIBOSE PHOSPHATASE RV3807C-RELATED"/>
    <property type="match status" value="1"/>
</dbReference>
<evidence type="ECO:0000256" key="6">
    <source>
        <dbReference type="ARBA" id="ARBA00023136"/>
    </source>
</evidence>
<comment type="caution">
    <text evidence="9">The sequence shown here is derived from an EMBL/GenBank/DDBJ whole genome shotgun (WGS) entry which is preliminary data.</text>
</comment>
<dbReference type="PANTHER" id="PTHR14969">
    <property type="entry name" value="SPHINGOSINE-1-PHOSPHATE PHOSPHOHYDROLASE"/>
    <property type="match status" value="1"/>
</dbReference>
<dbReference type="InterPro" id="IPR000326">
    <property type="entry name" value="PAP2/HPO"/>
</dbReference>
<dbReference type="AlphaFoldDB" id="A0A2S5A1A1"/>
<gene>
    <name evidence="9" type="ORF">C3K47_11515</name>
</gene>
<feature type="chain" id="PRO_5015633450" description="Phosphatidic acid phosphatase type 2/haloperoxidase domain-containing protein" evidence="7">
    <location>
        <begin position="20"/>
        <end position="207"/>
    </location>
</feature>
<evidence type="ECO:0000259" key="8">
    <source>
        <dbReference type="SMART" id="SM00014"/>
    </source>
</evidence>
<keyword evidence="3" id="KW-0812">Transmembrane</keyword>
<dbReference type="Proteomes" id="UP000236893">
    <property type="component" value="Unassembled WGS sequence"/>
</dbReference>
<dbReference type="CDD" id="cd03392">
    <property type="entry name" value="PAP2_like_2"/>
    <property type="match status" value="1"/>
</dbReference>
<feature type="signal peptide" evidence="7">
    <location>
        <begin position="1"/>
        <end position="19"/>
    </location>
</feature>
<proteinExistence type="predicted"/>
<dbReference type="SMART" id="SM00014">
    <property type="entry name" value="acidPPc"/>
    <property type="match status" value="1"/>
</dbReference>
<accession>A0A2S5A1A1</accession>
<name>A0A2S5A1A1_9SPHI</name>
<keyword evidence="5" id="KW-1133">Transmembrane helix</keyword>
<dbReference type="InterPro" id="IPR036938">
    <property type="entry name" value="PAP2/HPO_sf"/>
</dbReference>
<evidence type="ECO:0000256" key="4">
    <source>
        <dbReference type="ARBA" id="ARBA00022801"/>
    </source>
</evidence>
<comment type="subcellular location">
    <subcellularLocation>
        <location evidence="1">Cell membrane</location>
        <topology evidence="1">Multi-pass membrane protein</topology>
    </subcellularLocation>
</comment>
<dbReference type="OrthoDB" id="9773582at2"/>
<keyword evidence="4" id="KW-0378">Hydrolase</keyword>
<dbReference type="GO" id="GO:0005886">
    <property type="term" value="C:plasma membrane"/>
    <property type="evidence" value="ECO:0007669"/>
    <property type="project" value="UniProtKB-SubCell"/>
</dbReference>
<evidence type="ECO:0000313" key="9">
    <source>
        <dbReference type="EMBL" id="POY36368.1"/>
    </source>
</evidence>
<evidence type="ECO:0000256" key="5">
    <source>
        <dbReference type="ARBA" id="ARBA00022989"/>
    </source>
</evidence>